<organism evidence="12 13">
    <name type="scientific">Paramuricea clavata</name>
    <name type="common">Red gorgonian</name>
    <name type="synonym">Violescent sea-whip</name>
    <dbReference type="NCBI Taxonomy" id="317549"/>
    <lineage>
        <taxon>Eukaryota</taxon>
        <taxon>Metazoa</taxon>
        <taxon>Cnidaria</taxon>
        <taxon>Anthozoa</taxon>
        <taxon>Octocorallia</taxon>
        <taxon>Malacalcyonacea</taxon>
        <taxon>Plexauridae</taxon>
        <taxon>Paramuricea</taxon>
    </lineage>
</organism>
<accession>A0A7D9E5Y2</accession>
<evidence type="ECO:0000256" key="11">
    <source>
        <dbReference type="SAM" id="MobiDB-lite"/>
    </source>
</evidence>
<keyword evidence="4" id="KW-0963">Cytoplasm</keyword>
<dbReference type="Proteomes" id="UP001152795">
    <property type="component" value="Unassembled WGS sequence"/>
</dbReference>
<gene>
    <name evidence="12" type="ORF">PACLA_8A088595</name>
</gene>
<evidence type="ECO:0000256" key="7">
    <source>
        <dbReference type="ARBA" id="ARBA00023054"/>
    </source>
</evidence>
<dbReference type="GO" id="GO:0046599">
    <property type="term" value="P:regulation of centriole replication"/>
    <property type="evidence" value="ECO:0007669"/>
    <property type="project" value="TreeGrafter"/>
</dbReference>
<dbReference type="GO" id="GO:0090307">
    <property type="term" value="P:mitotic spindle assembly"/>
    <property type="evidence" value="ECO:0007669"/>
    <property type="project" value="InterPro"/>
</dbReference>
<dbReference type="PANTHER" id="PTHR31167:SF3">
    <property type="entry name" value="SPINDLE AND CENTRIOLE-ASSOCIATED PROTEIN 1"/>
    <property type="match status" value="1"/>
</dbReference>
<feature type="region of interest" description="Disordered" evidence="11">
    <location>
        <begin position="1"/>
        <end position="73"/>
    </location>
</feature>
<evidence type="ECO:0000256" key="4">
    <source>
        <dbReference type="ARBA" id="ARBA00022490"/>
    </source>
</evidence>
<keyword evidence="7" id="KW-0175">Coiled coil</keyword>
<reference evidence="12" key="1">
    <citation type="submission" date="2020-04" db="EMBL/GenBank/DDBJ databases">
        <authorList>
            <person name="Alioto T."/>
            <person name="Alioto T."/>
            <person name="Gomez Garrido J."/>
        </authorList>
    </citation>
    <scope>NUCLEOTIDE SEQUENCE</scope>
    <source>
        <strain evidence="12">A484AB</strain>
    </source>
</reference>
<feature type="non-terminal residue" evidence="12">
    <location>
        <position position="1"/>
    </location>
</feature>
<feature type="compositionally biased region" description="Polar residues" evidence="11">
    <location>
        <begin position="14"/>
        <end position="24"/>
    </location>
</feature>
<dbReference type="GO" id="GO:0005813">
    <property type="term" value="C:centrosome"/>
    <property type="evidence" value="ECO:0007669"/>
    <property type="project" value="TreeGrafter"/>
</dbReference>
<evidence type="ECO:0000256" key="9">
    <source>
        <dbReference type="ARBA" id="ARBA00023306"/>
    </source>
</evidence>
<evidence type="ECO:0000256" key="6">
    <source>
        <dbReference type="ARBA" id="ARBA00022776"/>
    </source>
</evidence>
<evidence type="ECO:0000256" key="3">
    <source>
        <dbReference type="ARBA" id="ARBA00018313"/>
    </source>
</evidence>
<keyword evidence="6" id="KW-0498">Mitosis</keyword>
<evidence type="ECO:0000256" key="1">
    <source>
        <dbReference type="ARBA" id="ARBA00004114"/>
    </source>
</evidence>
<sequence length="73" mass="8494">MATRGYLSRRSKKTNSSSQKSRVNGQRKKKLPPWDSTISNLLVHRPTKEELRRRHELHQPIQRFSESPDGTAP</sequence>
<evidence type="ECO:0000256" key="5">
    <source>
        <dbReference type="ARBA" id="ARBA00022618"/>
    </source>
</evidence>
<comment type="caution">
    <text evidence="12">The sequence shown here is derived from an EMBL/GenBank/DDBJ whole genome shotgun (WGS) entry which is preliminary data.</text>
</comment>
<keyword evidence="5" id="KW-0132">Cell division</keyword>
<dbReference type="InterPro" id="IPR031387">
    <property type="entry name" value="SPICE1"/>
</dbReference>
<evidence type="ECO:0000256" key="8">
    <source>
        <dbReference type="ARBA" id="ARBA00023212"/>
    </source>
</evidence>
<protein>
    <recommendedName>
        <fullName evidence="3">Spindle and centriole-associated protein 1</fullName>
    </recommendedName>
    <alternativeName>
        <fullName evidence="10">Coiled-coil domain-containing protein 52</fullName>
    </alternativeName>
</protein>
<keyword evidence="9" id="KW-0131">Cell cycle</keyword>
<evidence type="ECO:0000313" key="13">
    <source>
        <dbReference type="Proteomes" id="UP001152795"/>
    </source>
</evidence>
<proteinExistence type="predicted"/>
<dbReference type="GO" id="GO:0051301">
    <property type="term" value="P:cell division"/>
    <property type="evidence" value="ECO:0007669"/>
    <property type="project" value="UniProtKB-KW"/>
</dbReference>
<evidence type="ECO:0000256" key="2">
    <source>
        <dbReference type="ARBA" id="ARBA00004186"/>
    </source>
</evidence>
<evidence type="ECO:0000256" key="10">
    <source>
        <dbReference type="ARBA" id="ARBA00030722"/>
    </source>
</evidence>
<dbReference type="PANTHER" id="PTHR31167">
    <property type="entry name" value="SPINDLE AND CENTRIOLE ASSOCIATED PROTEIN 1 SPICE1"/>
    <property type="match status" value="1"/>
</dbReference>
<keyword evidence="8" id="KW-0206">Cytoskeleton</keyword>
<dbReference type="GO" id="GO:0005814">
    <property type="term" value="C:centriole"/>
    <property type="evidence" value="ECO:0007669"/>
    <property type="project" value="UniProtKB-SubCell"/>
</dbReference>
<dbReference type="GO" id="GO:0005819">
    <property type="term" value="C:spindle"/>
    <property type="evidence" value="ECO:0007669"/>
    <property type="project" value="UniProtKB-SubCell"/>
</dbReference>
<comment type="subcellular location">
    <subcellularLocation>
        <location evidence="1">Cytoplasm</location>
        <location evidence="1">Cytoskeleton</location>
        <location evidence="1">Microtubule organizing center</location>
        <location evidence="1">Centrosome</location>
        <location evidence="1">Centriole</location>
    </subcellularLocation>
    <subcellularLocation>
        <location evidence="2">Cytoplasm</location>
        <location evidence="2">Cytoskeleton</location>
        <location evidence="2">Spindle</location>
    </subcellularLocation>
</comment>
<dbReference type="AlphaFoldDB" id="A0A7D9E5Y2"/>
<evidence type="ECO:0000313" key="12">
    <source>
        <dbReference type="EMBL" id="CAB4002380.1"/>
    </source>
</evidence>
<name>A0A7D9E5Y2_PARCT</name>
<keyword evidence="13" id="KW-1185">Reference proteome</keyword>
<dbReference type="GO" id="GO:0051310">
    <property type="term" value="P:metaphase chromosome alignment"/>
    <property type="evidence" value="ECO:0007669"/>
    <property type="project" value="TreeGrafter"/>
</dbReference>
<dbReference type="OrthoDB" id="6361178at2759"/>
<dbReference type="EMBL" id="CACRXK020004335">
    <property type="protein sequence ID" value="CAB4002380.1"/>
    <property type="molecule type" value="Genomic_DNA"/>
</dbReference>